<comment type="caution">
    <text evidence="2">The sequence shown here is derived from an EMBL/GenBank/DDBJ whole genome shotgun (WGS) entry which is preliminary data.</text>
</comment>
<evidence type="ECO:0000256" key="1">
    <source>
        <dbReference type="SAM" id="MobiDB-lite"/>
    </source>
</evidence>
<protein>
    <submittedName>
        <fullName evidence="2">Uncharacterized protein</fullName>
    </submittedName>
</protein>
<dbReference type="Proteomes" id="UP000636709">
    <property type="component" value="Unassembled WGS sequence"/>
</dbReference>
<feature type="compositionally biased region" description="Low complexity" evidence="1">
    <location>
        <begin position="68"/>
        <end position="87"/>
    </location>
</feature>
<accession>A0A835A4S8</accession>
<gene>
    <name evidence="2" type="ORF">HU200_067576</name>
</gene>
<name>A0A835A4S8_9POAL</name>
<dbReference type="PANTHER" id="PTHR35361:SF1">
    <property type="entry name" value="OS08G0443700 PROTEIN"/>
    <property type="match status" value="1"/>
</dbReference>
<feature type="compositionally biased region" description="Low complexity" evidence="1">
    <location>
        <begin position="129"/>
        <end position="156"/>
    </location>
</feature>
<dbReference type="InterPro" id="IPR028322">
    <property type="entry name" value="PNRC-like_rgn"/>
</dbReference>
<sequence>MAIPVARVHLAMAHAALPGLLPTPPKCAMLPLLPAAAPCSVIVLPSSPPKPSRADAAGRWDAHKIKRTGSPASTSTSSSSTVRASSSCNGSLNSDKKNLKKRTSLASSSNSRADSEERWDAHKKPPAASPASSSSSSSASSRSSKTKTRASSSSAAERWDAHKKPPGDELDDGESSSTGSNDVELGMLMPQKPTAPRSLCYAGPGFITSPEPSMIPLPSFLIRVA</sequence>
<dbReference type="AlphaFoldDB" id="A0A835A4S8"/>
<feature type="compositionally biased region" description="Basic and acidic residues" evidence="1">
    <location>
        <begin position="113"/>
        <end position="123"/>
    </location>
</feature>
<dbReference type="GO" id="GO:0016071">
    <property type="term" value="P:mRNA metabolic process"/>
    <property type="evidence" value="ECO:0007669"/>
    <property type="project" value="UniProtKB-ARBA"/>
</dbReference>
<feature type="compositionally biased region" description="Basic and acidic residues" evidence="1">
    <location>
        <begin position="157"/>
        <end position="167"/>
    </location>
</feature>
<dbReference type="OrthoDB" id="695193at2759"/>
<dbReference type="Pfam" id="PF15365">
    <property type="entry name" value="PNRC"/>
    <property type="match status" value="1"/>
</dbReference>
<dbReference type="EMBL" id="JACEFO010003304">
    <property type="protein sequence ID" value="KAF8641870.1"/>
    <property type="molecule type" value="Genomic_DNA"/>
</dbReference>
<keyword evidence="3" id="KW-1185">Reference proteome</keyword>
<feature type="region of interest" description="Disordered" evidence="1">
    <location>
        <begin position="47"/>
        <end position="188"/>
    </location>
</feature>
<organism evidence="2 3">
    <name type="scientific">Digitaria exilis</name>
    <dbReference type="NCBI Taxonomy" id="1010633"/>
    <lineage>
        <taxon>Eukaryota</taxon>
        <taxon>Viridiplantae</taxon>
        <taxon>Streptophyta</taxon>
        <taxon>Embryophyta</taxon>
        <taxon>Tracheophyta</taxon>
        <taxon>Spermatophyta</taxon>
        <taxon>Magnoliopsida</taxon>
        <taxon>Liliopsida</taxon>
        <taxon>Poales</taxon>
        <taxon>Poaceae</taxon>
        <taxon>PACMAD clade</taxon>
        <taxon>Panicoideae</taxon>
        <taxon>Panicodae</taxon>
        <taxon>Paniceae</taxon>
        <taxon>Anthephorinae</taxon>
        <taxon>Digitaria</taxon>
    </lineage>
</organism>
<feature type="compositionally biased region" description="Basic and acidic residues" evidence="1">
    <location>
        <begin position="52"/>
        <end position="63"/>
    </location>
</feature>
<reference evidence="2" key="1">
    <citation type="submission" date="2020-07" db="EMBL/GenBank/DDBJ databases">
        <title>Genome sequence and genetic diversity analysis of an under-domesticated orphan crop, white fonio (Digitaria exilis).</title>
        <authorList>
            <person name="Bennetzen J.L."/>
            <person name="Chen S."/>
            <person name="Ma X."/>
            <person name="Wang X."/>
            <person name="Yssel A.E.J."/>
            <person name="Chaluvadi S.R."/>
            <person name="Johnson M."/>
            <person name="Gangashetty P."/>
            <person name="Hamidou F."/>
            <person name="Sanogo M.D."/>
            <person name="Zwaenepoel A."/>
            <person name="Wallace J."/>
            <person name="Van De Peer Y."/>
            <person name="Van Deynze A."/>
        </authorList>
    </citation>
    <scope>NUCLEOTIDE SEQUENCE</scope>
    <source>
        <tissue evidence="2">Leaves</tissue>
    </source>
</reference>
<proteinExistence type="predicted"/>
<evidence type="ECO:0000313" key="2">
    <source>
        <dbReference type="EMBL" id="KAF8641870.1"/>
    </source>
</evidence>
<evidence type="ECO:0000313" key="3">
    <source>
        <dbReference type="Proteomes" id="UP000636709"/>
    </source>
</evidence>
<dbReference type="PANTHER" id="PTHR35361">
    <property type="entry name" value="OS08G0443700 PROTEIN"/>
    <property type="match status" value="1"/>
</dbReference>